<dbReference type="EMBL" id="SRLO01000434">
    <property type="protein sequence ID" value="TNN56204.1"/>
    <property type="molecule type" value="Genomic_DNA"/>
</dbReference>
<evidence type="ECO:0000313" key="1">
    <source>
        <dbReference type="EMBL" id="TNN56204.1"/>
    </source>
</evidence>
<reference evidence="1 2" key="1">
    <citation type="submission" date="2019-03" db="EMBL/GenBank/DDBJ databases">
        <title>First draft genome of Liparis tanakae, snailfish: a comprehensive survey of snailfish specific genes.</title>
        <authorList>
            <person name="Kim W."/>
            <person name="Song I."/>
            <person name="Jeong J.-H."/>
            <person name="Kim D."/>
            <person name="Kim S."/>
            <person name="Ryu S."/>
            <person name="Song J.Y."/>
            <person name="Lee S.K."/>
        </authorList>
    </citation>
    <scope>NUCLEOTIDE SEQUENCE [LARGE SCALE GENOMIC DNA]</scope>
    <source>
        <tissue evidence="1">Muscle</tissue>
    </source>
</reference>
<accession>A0A4Z2GUC6</accession>
<name>A0A4Z2GUC6_9TELE</name>
<keyword evidence="2" id="KW-1185">Reference proteome</keyword>
<proteinExistence type="predicted"/>
<dbReference type="AlphaFoldDB" id="A0A4Z2GUC6"/>
<evidence type="ECO:0000313" key="2">
    <source>
        <dbReference type="Proteomes" id="UP000314294"/>
    </source>
</evidence>
<sequence length="61" mass="6774">MRCSEVVVASCVIPLLKGEFTQITKILKTGKGNRDVKSSSGTMRLVRSSELWETEADKEMV</sequence>
<protein>
    <submittedName>
        <fullName evidence="1">Uncharacterized protein</fullName>
    </submittedName>
</protein>
<comment type="caution">
    <text evidence="1">The sequence shown here is derived from an EMBL/GenBank/DDBJ whole genome shotgun (WGS) entry which is preliminary data.</text>
</comment>
<dbReference type="Proteomes" id="UP000314294">
    <property type="component" value="Unassembled WGS sequence"/>
</dbReference>
<organism evidence="1 2">
    <name type="scientific">Liparis tanakae</name>
    <name type="common">Tanaka's snailfish</name>
    <dbReference type="NCBI Taxonomy" id="230148"/>
    <lineage>
        <taxon>Eukaryota</taxon>
        <taxon>Metazoa</taxon>
        <taxon>Chordata</taxon>
        <taxon>Craniata</taxon>
        <taxon>Vertebrata</taxon>
        <taxon>Euteleostomi</taxon>
        <taxon>Actinopterygii</taxon>
        <taxon>Neopterygii</taxon>
        <taxon>Teleostei</taxon>
        <taxon>Neoteleostei</taxon>
        <taxon>Acanthomorphata</taxon>
        <taxon>Eupercaria</taxon>
        <taxon>Perciformes</taxon>
        <taxon>Cottioidei</taxon>
        <taxon>Cottales</taxon>
        <taxon>Liparidae</taxon>
        <taxon>Liparis</taxon>
    </lineage>
</organism>
<gene>
    <name evidence="1" type="ORF">EYF80_033580</name>
</gene>